<evidence type="ECO:0000313" key="3">
    <source>
        <dbReference type="Proteomes" id="UP000050794"/>
    </source>
</evidence>
<feature type="region of interest" description="Disordered" evidence="1">
    <location>
        <begin position="366"/>
        <end position="452"/>
    </location>
</feature>
<feature type="compositionally biased region" description="Basic and acidic residues" evidence="1">
    <location>
        <begin position="724"/>
        <end position="777"/>
    </location>
</feature>
<name>A0A183UA79_TOXCA</name>
<feature type="region of interest" description="Disordered" evidence="1">
    <location>
        <begin position="2037"/>
        <end position="2056"/>
    </location>
</feature>
<reference evidence="4" key="1">
    <citation type="submission" date="2016-06" db="UniProtKB">
        <authorList>
            <consortium name="WormBaseParasite"/>
        </authorList>
    </citation>
    <scope>IDENTIFICATION</scope>
</reference>
<feature type="compositionally biased region" description="Polar residues" evidence="1">
    <location>
        <begin position="1334"/>
        <end position="1346"/>
    </location>
</feature>
<feature type="compositionally biased region" description="Polar residues" evidence="1">
    <location>
        <begin position="701"/>
        <end position="715"/>
    </location>
</feature>
<gene>
    <name evidence="2" type="ORF">TCNE_LOCUS5399</name>
</gene>
<feature type="compositionally biased region" description="Basic and acidic residues" evidence="1">
    <location>
        <begin position="878"/>
        <end position="887"/>
    </location>
</feature>
<feature type="compositionally biased region" description="Polar residues" evidence="1">
    <location>
        <begin position="922"/>
        <end position="941"/>
    </location>
</feature>
<evidence type="ECO:0000256" key="1">
    <source>
        <dbReference type="SAM" id="MobiDB-lite"/>
    </source>
</evidence>
<dbReference type="Proteomes" id="UP000050794">
    <property type="component" value="Unassembled WGS sequence"/>
</dbReference>
<proteinExistence type="predicted"/>
<feature type="compositionally biased region" description="Polar residues" evidence="1">
    <location>
        <begin position="2105"/>
        <end position="2121"/>
    </location>
</feature>
<feature type="region of interest" description="Disordered" evidence="1">
    <location>
        <begin position="65"/>
        <end position="149"/>
    </location>
</feature>
<organism evidence="3 4">
    <name type="scientific">Toxocara canis</name>
    <name type="common">Canine roundworm</name>
    <dbReference type="NCBI Taxonomy" id="6265"/>
    <lineage>
        <taxon>Eukaryota</taxon>
        <taxon>Metazoa</taxon>
        <taxon>Ecdysozoa</taxon>
        <taxon>Nematoda</taxon>
        <taxon>Chromadorea</taxon>
        <taxon>Rhabditida</taxon>
        <taxon>Spirurina</taxon>
        <taxon>Ascaridomorpha</taxon>
        <taxon>Ascaridoidea</taxon>
        <taxon>Toxocaridae</taxon>
        <taxon>Toxocara</taxon>
    </lineage>
</organism>
<feature type="region of interest" description="Disordered" evidence="1">
    <location>
        <begin position="221"/>
        <end position="242"/>
    </location>
</feature>
<feature type="compositionally biased region" description="Basic and acidic residues" evidence="1">
    <location>
        <begin position="556"/>
        <end position="566"/>
    </location>
</feature>
<feature type="compositionally biased region" description="Polar residues" evidence="1">
    <location>
        <begin position="849"/>
        <end position="862"/>
    </location>
</feature>
<feature type="compositionally biased region" description="Basic and acidic residues" evidence="1">
    <location>
        <begin position="223"/>
        <end position="242"/>
    </location>
</feature>
<feature type="compositionally biased region" description="Basic and acidic residues" evidence="1">
    <location>
        <begin position="965"/>
        <end position="1001"/>
    </location>
</feature>
<feature type="compositionally biased region" description="Low complexity" evidence="1">
    <location>
        <begin position="951"/>
        <end position="961"/>
    </location>
</feature>
<feature type="region of interest" description="Disordered" evidence="1">
    <location>
        <begin position="1778"/>
        <end position="1805"/>
    </location>
</feature>
<feature type="compositionally biased region" description="Polar residues" evidence="1">
    <location>
        <begin position="542"/>
        <end position="555"/>
    </location>
</feature>
<evidence type="ECO:0000313" key="4">
    <source>
        <dbReference type="WBParaSite" id="TCNE_0000539901-mRNA-1"/>
    </source>
</evidence>
<feature type="compositionally biased region" description="Basic and acidic residues" evidence="1">
    <location>
        <begin position="99"/>
        <end position="113"/>
    </location>
</feature>
<feature type="compositionally biased region" description="Basic and acidic residues" evidence="1">
    <location>
        <begin position="527"/>
        <end position="536"/>
    </location>
</feature>
<feature type="compositionally biased region" description="Polar residues" evidence="1">
    <location>
        <begin position="1059"/>
        <end position="1073"/>
    </location>
</feature>
<feature type="compositionally biased region" description="Polar residues" evidence="1">
    <location>
        <begin position="890"/>
        <end position="915"/>
    </location>
</feature>
<feature type="compositionally biased region" description="Basic and acidic residues" evidence="1">
    <location>
        <begin position="2250"/>
        <end position="2268"/>
    </location>
</feature>
<feature type="region of interest" description="Disordered" evidence="1">
    <location>
        <begin position="1326"/>
        <end position="1366"/>
    </location>
</feature>
<dbReference type="EMBL" id="UYWY01019353">
    <property type="protein sequence ID" value="VDM36514.1"/>
    <property type="molecule type" value="Genomic_DNA"/>
</dbReference>
<reference evidence="2 3" key="2">
    <citation type="submission" date="2018-11" db="EMBL/GenBank/DDBJ databases">
        <authorList>
            <consortium name="Pathogen Informatics"/>
        </authorList>
    </citation>
    <scope>NUCLEOTIDE SEQUENCE [LARGE SCALE GENOMIC DNA]</scope>
</reference>
<dbReference type="WBParaSite" id="TCNE_0000539901-mRNA-1">
    <property type="protein sequence ID" value="TCNE_0000539901-mRNA-1"/>
    <property type="gene ID" value="TCNE_0000539901"/>
</dbReference>
<accession>A0A183UA79</accession>
<feature type="region of interest" description="Disordered" evidence="1">
    <location>
        <begin position="465"/>
        <end position="1088"/>
    </location>
</feature>
<feature type="compositionally biased region" description="Polar residues" evidence="1">
    <location>
        <begin position="1778"/>
        <end position="1794"/>
    </location>
</feature>
<feature type="compositionally biased region" description="Basic and acidic residues" evidence="1">
    <location>
        <begin position="467"/>
        <end position="477"/>
    </location>
</feature>
<feature type="compositionally biased region" description="Polar residues" evidence="1">
    <location>
        <begin position="2234"/>
        <end position="2249"/>
    </location>
</feature>
<feature type="compositionally biased region" description="Polar residues" evidence="1">
    <location>
        <begin position="2149"/>
        <end position="2158"/>
    </location>
</feature>
<feature type="region of interest" description="Disordered" evidence="1">
    <location>
        <begin position="2105"/>
        <end position="2158"/>
    </location>
</feature>
<feature type="compositionally biased region" description="Basic and acidic residues" evidence="1">
    <location>
        <begin position="331"/>
        <end position="343"/>
    </location>
</feature>
<feature type="compositionally biased region" description="Polar residues" evidence="1">
    <location>
        <begin position="681"/>
        <end position="695"/>
    </location>
</feature>
<feature type="compositionally biased region" description="Basic and acidic residues" evidence="1">
    <location>
        <begin position="422"/>
        <end position="438"/>
    </location>
</feature>
<feature type="compositionally biased region" description="Polar residues" evidence="1">
    <location>
        <begin position="789"/>
        <end position="804"/>
    </location>
</feature>
<keyword evidence="3" id="KW-1185">Reference proteome</keyword>
<feature type="compositionally biased region" description="Basic and acidic residues" evidence="1">
    <location>
        <begin position="65"/>
        <end position="87"/>
    </location>
</feature>
<feature type="compositionally biased region" description="Basic and acidic residues" evidence="1">
    <location>
        <begin position="485"/>
        <end position="507"/>
    </location>
</feature>
<feature type="compositionally biased region" description="Basic and acidic residues" evidence="1">
    <location>
        <begin position="617"/>
        <end position="640"/>
    </location>
</feature>
<feature type="compositionally biased region" description="Polar residues" evidence="1">
    <location>
        <begin position="643"/>
        <end position="655"/>
    </location>
</feature>
<feature type="compositionally biased region" description="Polar residues" evidence="1">
    <location>
        <begin position="830"/>
        <end position="842"/>
    </location>
</feature>
<feature type="compositionally biased region" description="Polar residues" evidence="1">
    <location>
        <begin position="2212"/>
        <end position="2227"/>
    </location>
</feature>
<feature type="compositionally biased region" description="Polar residues" evidence="1">
    <location>
        <begin position="1040"/>
        <end position="1052"/>
    </location>
</feature>
<feature type="region of interest" description="Disordered" evidence="1">
    <location>
        <begin position="271"/>
        <end position="349"/>
    </location>
</feature>
<protein>
    <submittedName>
        <fullName evidence="4">Neuroblast differentiation-associated protein AHNAK</fullName>
    </submittedName>
</protein>
<feature type="compositionally biased region" description="Polar residues" evidence="1">
    <location>
        <begin position="88"/>
        <end position="98"/>
    </location>
</feature>
<feature type="compositionally biased region" description="Basic and acidic residues" evidence="1">
    <location>
        <begin position="390"/>
        <end position="406"/>
    </location>
</feature>
<feature type="compositionally biased region" description="Polar residues" evidence="1">
    <location>
        <begin position="2186"/>
        <end position="2199"/>
    </location>
</feature>
<feature type="region of interest" description="Disordered" evidence="1">
    <location>
        <begin position="1433"/>
        <end position="1465"/>
    </location>
</feature>
<feature type="region of interest" description="Disordered" evidence="1">
    <location>
        <begin position="2186"/>
        <end position="2282"/>
    </location>
</feature>
<feature type="region of interest" description="Disordered" evidence="1">
    <location>
        <begin position="1553"/>
        <end position="1597"/>
    </location>
</feature>
<feature type="compositionally biased region" description="Polar residues" evidence="1">
    <location>
        <begin position="119"/>
        <end position="128"/>
    </location>
</feature>
<feature type="compositionally biased region" description="Polar residues" evidence="1">
    <location>
        <begin position="1579"/>
        <end position="1595"/>
    </location>
</feature>
<feature type="compositionally biased region" description="Polar residues" evidence="1">
    <location>
        <begin position="439"/>
        <end position="449"/>
    </location>
</feature>
<feature type="region of interest" description="Disordered" evidence="1">
    <location>
        <begin position="1989"/>
        <end position="2023"/>
    </location>
</feature>
<evidence type="ECO:0000313" key="2">
    <source>
        <dbReference type="EMBL" id="VDM36514.1"/>
    </source>
</evidence>
<sequence>MASCSTKDIRLKRVTFAEKSSDLHEDKQELGGWLMKTKAFDGSGMAQIGLLKVLKGKGISQTPNEDRFVKEEYKTDDNDQQRNENIRTEFTGNNISTQKNEERKDSIRRREQSGGHYNRSGSVSSDGSNKPVVQDAKKPTNDVGQQLSHSEERVLKIGFNESYEKVPNEFIFRKPPIFVRKKRVAASAHADNGNIRFDSGTNNYLQSGNHNQLSLNSMGTKIDGNKRPSDAKDKNTFNEHQRDKEIYNLLAAVDGRNDPKHFISIDDDAKTNEAKHSTKIKVVSRKSNNSTKADTIPAYRNMQQPTTKETTTERQKPNELTTANVEELSSENDKDPTKADPRTRIGPNSFSLAGITAININISNILTPDDAGEGNRPKAFSTVGEMSTNGKKDNRATKSIDGENSKGHSITELNINDYPTEEAEKQASKPNDFRKDDSNVTTQTIQKPATKSEHDFSAVYTIATNDKTYKEPTEKFRGQASKPNDSTRADEIATNENVDKEPTKDVNGEGSKPNDSSRAGEITNDNMGKESTKDVGGKASKPNDSSKANKMATNDNLDKGPTKEVDGNGSKPNDTSGAGGVATIHNMDEGPTNNAGGDGSKPNDSSRADEIATNDNVNKEFTKDVGGKASKPKDFSRADEIATNDNMNKRPTNNVGGDGSKPNDSTTADEIATNDNLDKGPTTNVSSEGSQPNDSSKPDNIATNDNMNKGPTNNPGGDGSKPNDPSRADEIATHDNVDKEFTKDVGGKASKPKDFSRADEIATKDNLDRAHTKDLNRPTKKVGGDGSKLNDSSSADEIATNNNLDEAHTKDVNGEGSKPNDSSKADEIATNDNMNKGPTNNVGGDGSKPNDSSSANEIATNDNFDKGLTEDVGGGASKSDDSGKADEIATNDNMNKGPTNNVGGEGSKSSDSSNADEIAANDSMNKGPTNNVGGDGSQPNDFSKDDKIATNDNMNNGPTNNAGRDGSKPNDSSRADEITTNDNVDKEFTKDIGGEASKPDDSGNADEIATNDIMDKRPTENVGGEGSKPNDFSGADEIATNDNMSKGPTNNVGGDGSKPNDSSRADSATTNDNMIKHPTKSVGGNGSELIDFSTADVTATNHNMMEFPEEESGPTDLTMAGETLSVEKIDRHPTEDGDSEGNKLNEFTLADMIATDDNSSKYSTEGNVSMVVGLVSNDNLEEYGTEYVAWTSEKLVKYNASTIPDVDAGVSSTLSERKRVSDSDGFSANGISENDVGTKEYSPINVVGPSKDGNADAFGRPDDFSAARWVTTGEPPKVNAEVALSQGGKENVGGMSEPMIDVGGAGHENNAHPTASVVAAISMEKEFSEEGHSPRSTSANDNVAENNSEEHPTADIMTNSSRDEHLNSQSNDFAISMELGTESKGEGIPGGGALKMSSIAGKENVESRPILTDEIGTIEGTSEKHITTDVLVTSSAKRESNEGSLPNHVAITDETETSEKRRTDLNAHDIAVSTTQGVENGGNHPNQYATADVNNEEQTAIEMRTNSSEAEVGNVKYQTSETDAATTDAGGNSAAYSTKDKVAATSQINGGKEVTNIATPDGSYKDDQRRGTGMHPVQATGTAQANSPEMGSSSAPKVGDVLTLGQNLFAIYSTIDGKTASILTDTASLVKLDHWKSSTRGSSETTTNASNVVNRVAITKLSITNTTGRDDMLSSLTPVAVSRAGGSDSSIIVGRPISEAGRYSEAVLATSKITYSNNQTLRMDGFEGATGIEKTATLPTAAHNETPSIEDITNTQKDTVGVEAVNRISSSEALRVTVGNSPESSGHYQGQPSSLDKRPNHPIGDVRLTLDQNDHSEKALASQTSKADEYKKWTVTAIADRDRITIRSNSEKDFIFDASQEATRTPHLEEGKNSSKSATVNEDISTTYGNNHFEQKTQKSVDIKLETDTALRSTYGRSKHNTQIHLESERTSTNDVPMHNNVISEGYVNYSVVPTEIIDYPSLSASKTLFSSKNGHNVEGMPKSTVYTKGFHSNKNDSKTSYESFQLTSETSETSREESSSMHRKYSLITSILNHDSHSESSLSRRANSKTSSPTQTLDYFTKSSWGLMHFIMPTSTTSWNKASNSDSEFDGSEGRLSSANIEQLTTSKHSSTPEQTNNQIFLDGKTNDCTQNGQCGLDTTKPDPLHTGSPTSDHIQNTRRNCTAVGQCSVEANVTSTVSFATSPVTGSVSAKQDSTRNCELPGQCAKVTRQESTTSQRKGDLNNTDGYLPNESGAQHQSTTVSTGTGSRDSKFSRSKENDILEDTRLPDSGQHSYVSERSEKLVISSTKPVHVSVTSDFESESFKTSPSVDKIDDQGHISLEALLNSQSSSHILQLSHPSTFSAKQETNENTSKGNRLDGANIAATILAEKHSTRSKPAMHHSPLVSYATELSLPSSFVNLDHKRTTTAKHGGTYALITNEVDRRVSTTGYVTNKMATINNTMTAHYREATHIDPLHTVAASNAILLCPQPLVNLSHTNLPLPDDIHLIGDQPIGTTIVHVCANNYIFKSSKQPVNVYVCLENGQWTSNMRGETCEYPSKERFHDTPFVSLILKHGACEYY</sequence>